<dbReference type="AlphaFoldDB" id="K0T6V2"/>
<protein>
    <submittedName>
        <fullName evidence="2">Uncharacterized protein</fullName>
    </submittedName>
</protein>
<feature type="non-terminal residue" evidence="2">
    <location>
        <position position="1"/>
    </location>
</feature>
<feature type="region of interest" description="Disordered" evidence="1">
    <location>
        <begin position="223"/>
        <end position="259"/>
    </location>
</feature>
<sequence length="460" mass="50932">SKLIILQAQLKILALNFTGYLQPPYDVGERKPPVLEVESYQDKYLPQIYSLAVSLCDLVLEFDADWRYSKSITLAIVKRFPPGSKERRQAILRLDQDGRAAKASVYEELKNCDAERWKYHRFYFCPKRFPPPYDVNKMWDCDSFRRLKWYIKHCSEKGGSPVFDNGGTGGTRRFRCTKRTVDGKKCRFGFSVCFDLPLPCLVFRLDVPLLLQPWGWAAAVPPPPGGRTAAPASSSGLAPLRPTTRGGDDVGTVPAVDPVPPRVREGTALVRVKREVDVFVFVRGRRRLLGGVSVFGQSQSAPSAPGHPSQDPGVPPRWRVGPRQGPCTKPNEGRPNPKLRARSTAVVALTRYLGLQVAPSRRRSERQSEKGIGGRGNSACLGAGGGEMVGGERVEQQRWEQPRAVSRRQLVKESGHKRRGGRRPSNSSNGSPPEKGSRSGNGSSRQMSSSSRNCLQEAAR</sequence>
<evidence type="ECO:0000256" key="1">
    <source>
        <dbReference type="SAM" id="MobiDB-lite"/>
    </source>
</evidence>
<feature type="compositionally biased region" description="Basic and acidic residues" evidence="1">
    <location>
        <begin position="390"/>
        <end position="401"/>
    </location>
</feature>
<feature type="region of interest" description="Disordered" evidence="1">
    <location>
        <begin position="357"/>
        <end position="460"/>
    </location>
</feature>
<feature type="compositionally biased region" description="Low complexity" evidence="1">
    <location>
        <begin position="226"/>
        <end position="240"/>
    </location>
</feature>
<accession>K0T6V2</accession>
<keyword evidence="3" id="KW-1185">Reference proteome</keyword>
<organism evidence="2 3">
    <name type="scientific">Thalassiosira oceanica</name>
    <name type="common">Marine diatom</name>
    <dbReference type="NCBI Taxonomy" id="159749"/>
    <lineage>
        <taxon>Eukaryota</taxon>
        <taxon>Sar</taxon>
        <taxon>Stramenopiles</taxon>
        <taxon>Ochrophyta</taxon>
        <taxon>Bacillariophyta</taxon>
        <taxon>Coscinodiscophyceae</taxon>
        <taxon>Thalassiosirophycidae</taxon>
        <taxon>Thalassiosirales</taxon>
        <taxon>Thalassiosiraceae</taxon>
        <taxon>Thalassiosira</taxon>
    </lineage>
</organism>
<evidence type="ECO:0000313" key="3">
    <source>
        <dbReference type="Proteomes" id="UP000266841"/>
    </source>
</evidence>
<feature type="region of interest" description="Disordered" evidence="1">
    <location>
        <begin position="296"/>
        <end position="341"/>
    </location>
</feature>
<dbReference type="Proteomes" id="UP000266841">
    <property type="component" value="Unassembled WGS sequence"/>
</dbReference>
<feature type="compositionally biased region" description="Gly residues" evidence="1">
    <location>
        <begin position="371"/>
        <end position="389"/>
    </location>
</feature>
<gene>
    <name evidence="2" type="ORF">THAOC_05642</name>
</gene>
<feature type="compositionally biased region" description="Low complexity" evidence="1">
    <location>
        <begin position="316"/>
        <end position="326"/>
    </location>
</feature>
<dbReference type="EMBL" id="AGNL01005300">
    <property type="protein sequence ID" value="EJK72789.1"/>
    <property type="molecule type" value="Genomic_DNA"/>
</dbReference>
<proteinExistence type="predicted"/>
<evidence type="ECO:0000313" key="2">
    <source>
        <dbReference type="EMBL" id="EJK72789.1"/>
    </source>
</evidence>
<comment type="caution">
    <text evidence="2">The sequence shown here is derived from an EMBL/GenBank/DDBJ whole genome shotgun (WGS) entry which is preliminary data.</text>
</comment>
<name>K0T6V2_THAOC</name>
<reference evidence="2 3" key="1">
    <citation type="journal article" date="2012" name="Genome Biol.">
        <title>Genome and low-iron response of an oceanic diatom adapted to chronic iron limitation.</title>
        <authorList>
            <person name="Lommer M."/>
            <person name="Specht M."/>
            <person name="Roy A.S."/>
            <person name="Kraemer L."/>
            <person name="Andreson R."/>
            <person name="Gutowska M.A."/>
            <person name="Wolf J."/>
            <person name="Bergner S.V."/>
            <person name="Schilhabel M.B."/>
            <person name="Klostermeier U.C."/>
            <person name="Beiko R.G."/>
            <person name="Rosenstiel P."/>
            <person name="Hippler M."/>
            <person name="Laroche J."/>
        </authorList>
    </citation>
    <scope>NUCLEOTIDE SEQUENCE [LARGE SCALE GENOMIC DNA]</scope>
    <source>
        <strain evidence="2 3">CCMP1005</strain>
    </source>
</reference>
<feature type="compositionally biased region" description="Low complexity" evidence="1">
    <location>
        <begin position="423"/>
        <end position="452"/>
    </location>
</feature>